<feature type="binding site" evidence="5">
    <location>
        <position position="132"/>
    </location>
    <ligand>
        <name>Mg(2+)</name>
        <dbReference type="ChEBI" id="CHEBI:18420"/>
    </ligand>
</feature>
<organism evidence="6 7">
    <name type="scientific">Belnapia rosea</name>
    <dbReference type="NCBI Taxonomy" id="938405"/>
    <lineage>
        <taxon>Bacteria</taxon>
        <taxon>Pseudomonadati</taxon>
        <taxon>Pseudomonadota</taxon>
        <taxon>Alphaproteobacteria</taxon>
        <taxon>Acetobacterales</taxon>
        <taxon>Roseomonadaceae</taxon>
        <taxon>Belnapia</taxon>
    </lineage>
</organism>
<dbReference type="Proteomes" id="UP000198925">
    <property type="component" value="Unassembled WGS sequence"/>
</dbReference>
<sequence length="236" mass="24165">MMQATDLEGETIMTLGFRIQPVTSRVDPALCARAAAVPAANIGDVVSRMQTMRGGFRAFGGTRAVAGPAFTVRARSGDNLMLHRAIDMAAPGDVIVVDAGGDLAIAITGELMMGWAARRGIAAVIVDGAVRDAAQLRQLPIGIWACGITPSGPYKDGPGEIGYPVSCGGQVVMPGDLIMADEDGVVVLPAADAAEAIAAAEGHQAKEAKAQQDIDGGVWERDWVVASLKAKGCGGA</sequence>
<dbReference type="STRING" id="938405.SAMN02927895_03624"/>
<reference evidence="6 7" key="1">
    <citation type="submission" date="2016-10" db="EMBL/GenBank/DDBJ databases">
        <authorList>
            <person name="de Groot N.N."/>
        </authorList>
    </citation>
    <scope>NUCLEOTIDE SEQUENCE [LARGE SCALE GENOMIC DNA]</scope>
    <source>
        <strain evidence="6 7">CPCC 100156</strain>
    </source>
</reference>
<keyword evidence="5" id="KW-0460">Magnesium</keyword>
<dbReference type="InterPro" id="IPR005493">
    <property type="entry name" value="RraA/RraA-like"/>
</dbReference>
<dbReference type="AlphaFoldDB" id="A0A1G6XKG0"/>
<feature type="binding site" evidence="5">
    <location>
        <position position="131"/>
    </location>
    <ligand>
        <name>substrate</name>
    </ligand>
</feature>
<dbReference type="PANTHER" id="PTHR33254:SF4">
    <property type="entry name" value="4-HYDROXY-4-METHYL-2-OXOGLUTARATE ALDOLASE 3-RELATED"/>
    <property type="match status" value="1"/>
</dbReference>
<evidence type="ECO:0000256" key="1">
    <source>
        <dbReference type="ARBA" id="ARBA00001968"/>
    </source>
</evidence>
<dbReference type="Pfam" id="PF03737">
    <property type="entry name" value="RraA-like"/>
    <property type="match status" value="1"/>
</dbReference>
<dbReference type="InterPro" id="IPR036704">
    <property type="entry name" value="RraA/RraA-like_sf"/>
</dbReference>
<gene>
    <name evidence="6" type="ORF">SAMN04487779_101292</name>
</gene>
<evidence type="ECO:0000256" key="2">
    <source>
        <dbReference type="ARBA" id="ARBA00016549"/>
    </source>
</evidence>
<dbReference type="NCBIfam" id="NF004850">
    <property type="entry name" value="PRK06201.1"/>
    <property type="match status" value="1"/>
</dbReference>
<dbReference type="CDD" id="cd16841">
    <property type="entry name" value="RraA_family"/>
    <property type="match status" value="1"/>
</dbReference>
<evidence type="ECO:0000256" key="3">
    <source>
        <dbReference type="ARBA" id="ARBA00029596"/>
    </source>
</evidence>
<evidence type="ECO:0000256" key="5">
    <source>
        <dbReference type="PIRSR" id="PIRSR605493-1"/>
    </source>
</evidence>
<dbReference type="Gene3D" id="3.50.30.40">
    <property type="entry name" value="Ribonuclease E inhibitor RraA/RraA-like"/>
    <property type="match status" value="1"/>
</dbReference>
<accession>A0A1G6XKG0</accession>
<protein>
    <recommendedName>
        <fullName evidence="2">Putative 4-hydroxy-4-methyl-2-oxoglutarate aldolase</fullName>
    </recommendedName>
    <alternativeName>
        <fullName evidence="3">Regulator of ribonuclease activity homolog</fullName>
    </alternativeName>
    <alternativeName>
        <fullName evidence="4">RraA-like protein</fullName>
    </alternativeName>
</protein>
<evidence type="ECO:0000256" key="4">
    <source>
        <dbReference type="ARBA" id="ARBA00030169"/>
    </source>
</evidence>
<name>A0A1G6XKG0_9PROT</name>
<dbReference type="SUPFAM" id="SSF89562">
    <property type="entry name" value="RraA-like"/>
    <property type="match status" value="1"/>
</dbReference>
<feature type="binding site" evidence="5">
    <location>
        <begin position="109"/>
        <end position="112"/>
    </location>
    <ligand>
        <name>substrate</name>
    </ligand>
</feature>
<proteinExistence type="predicted"/>
<keyword evidence="5" id="KW-0479">Metal-binding</keyword>
<keyword evidence="7" id="KW-1185">Reference proteome</keyword>
<comment type="cofactor">
    <cofactor evidence="1">
        <name>a divalent metal cation</name>
        <dbReference type="ChEBI" id="CHEBI:60240"/>
    </cofactor>
</comment>
<evidence type="ECO:0000313" key="6">
    <source>
        <dbReference type="EMBL" id="SDD78562.1"/>
    </source>
</evidence>
<dbReference type="EMBL" id="FMZX01000012">
    <property type="protein sequence ID" value="SDD78562.1"/>
    <property type="molecule type" value="Genomic_DNA"/>
</dbReference>
<dbReference type="PANTHER" id="PTHR33254">
    <property type="entry name" value="4-HYDROXY-4-METHYL-2-OXOGLUTARATE ALDOLASE 3-RELATED"/>
    <property type="match status" value="1"/>
</dbReference>
<evidence type="ECO:0000313" key="7">
    <source>
        <dbReference type="Proteomes" id="UP000198925"/>
    </source>
</evidence>
<comment type="cofactor">
    <cofactor evidence="5">
        <name>Mg(2+)</name>
        <dbReference type="ChEBI" id="CHEBI:18420"/>
    </cofactor>
</comment>
<dbReference type="GO" id="GO:0046872">
    <property type="term" value="F:metal ion binding"/>
    <property type="evidence" value="ECO:0007669"/>
    <property type="project" value="UniProtKB-KW"/>
</dbReference>